<keyword evidence="7" id="KW-1185">Reference proteome</keyword>
<gene>
    <name evidence="8" type="primary">LOC100908160</name>
</gene>
<dbReference type="GO" id="GO:0008270">
    <property type="term" value="F:zinc ion binding"/>
    <property type="evidence" value="ECO:0007669"/>
    <property type="project" value="UniProtKB-KW"/>
</dbReference>
<evidence type="ECO:0000256" key="5">
    <source>
        <dbReference type="SAM" id="MobiDB-lite"/>
    </source>
</evidence>
<dbReference type="PROSITE" id="PS50089">
    <property type="entry name" value="ZF_RING_2"/>
    <property type="match status" value="1"/>
</dbReference>
<organism evidence="7 8">
    <name type="scientific">Galendromus occidentalis</name>
    <name type="common">western predatory mite</name>
    <dbReference type="NCBI Taxonomy" id="34638"/>
    <lineage>
        <taxon>Eukaryota</taxon>
        <taxon>Metazoa</taxon>
        <taxon>Ecdysozoa</taxon>
        <taxon>Arthropoda</taxon>
        <taxon>Chelicerata</taxon>
        <taxon>Arachnida</taxon>
        <taxon>Acari</taxon>
        <taxon>Parasitiformes</taxon>
        <taxon>Mesostigmata</taxon>
        <taxon>Gamasina</taxon>
        <taxon>Phytoseioidea</taxon>
        <taxon>Phytoseiidae</taxon>
        <taxon>Typhlodrominae</taxon>
        <taxon>Galendromus</taxon>
    </lineage>
</organism>
<dbReference type="Gene3D" id="3.30.40.10">
    <property type="entry name" value="Zinc/RING finger domain, C3HC4 (zinc finger)"/>
    <property type="match status" value="1"/>
</dbReference>
<dbReference type="Proteomes" id="UP000694867">
    <property type="component" value="Unplaced"/>
</dbReference>
<evidence type="ECO:0000313" key="7">
    <source>
        <dbReference type="Proteomes" id="UP000694867"/>
    </source>
</evidence>
<dbReference type="InterPro" id="IPR013083">
    <property type="entry name" value="Znf_RING/FYVE/PHD"/>
</dbReference>
<dbReference type="PANTHER" id="PTHR23041:SF78">
    <property type="entry name" value="E3 UBIQUITIN-PROTEIN LIGASE RNF4"/>
    <property type="match status" value="1"/>
</dbReference>
<reference evidence="8" key="1">
    <citation type="submission" date="2025-08" db="UniProtKB">
        <authorList>
            <consortium name="RefSeq"/>
        </authorList>
    </citation>
    <scope>IDENTIFICATION</scope>
</reference>
<dbReference type="InterPro" id="IPR017907">
    <property type="entry name" value="Znf_RING_CS"/>
</dbReference>
<dbReference type="KEGG" id="goe:100908160"/>
<dbReference type="PANTHER" id="PTHR23041">
    <property type="entry name" value="RING FINGER DOMAIN-CONTAINING"/>
    <property type="match status" value="1"/>
</dbReference>
<evidence type="ECO:0000256" key="3">
    <source>
        <dbReference type="ARBA" id="ARBA00022833"/>
    </source>
</evidence>
<feature type="region of interest" description="Disordered" evidence="5">
    <location>
        <begin position="1"/>
        <end position="109"/>
    </location>
</feature>
<keyword evidence="1" id="KW-0479">Metal-binding</keyword>
<name>A0AAJ7P9S4_9ACAR</name>
<sequence length="178" mass="19412">MSEKKSPEIVDLTIDVTPQRPTRKRKSMYIDLTTPDSDPPSQGAPAGSAGDSHRLEVLYESRSTPVPPSRRQVQKQAAAHVDLAAADDSDSDLPSVHIPGKRSKNKAPVDPPLNIPSCSVCLDTVPELQANNVDLIVMTSCSHFFCKPCADASLKISKKCPRCRVAVRGKSPYKKLYF</sequence>
<keyword evidence="2 4" id="KW-0863">Zinc-finger</keyword>
<dbReference type="SUPFAM" id="SSF57850">
    <property type="entry name" value="RING/U-box"/>
    <property type="match status" value="1"/>
</dbReference>
<dbReference type="RefSeq" id="XP_018494222.1">
    <property type="nucleotide sequence ID" value="XM_018638706.1"/>
</dbReference>
<protein>
    <submittedName>
        <fullName evidence="8">E3 ubiquitin-protein ligase RNF4</fullName>
    </submittedName>
</protein>
<evidence type="ECO:0000256" key="4">
    <source>
        <dbReference type="PROSITE-ProRule" id="PRU00175"/>
    </source>
</evidence>
<evidence type="ECO:0000259" key="6">
    <source>
        <dbReference type="PROSITE" id="PS50089"/>
    </source>
</evidence>
<dbReference type="InterPro" id="IPR001841">
    <property type="entry name" value="Znf_RING"/>
</dbReference>
<accession>A0AAJ7P9S4</accession>
<dbReference type="SMART" id="SM00184">
    <property type="entry name" value="RING"/>
    <property type="match status" value="1"/>
</dbReference>
<keyword evidence="3" id="KW-0862">Zinc</keyword>
<feature type="domain" description="RING-type" evidence="6">
    <location>
        <begin position="118"/>
        <end position="164"/>
    </location>
</feature>
<evidence type="ECO:0000256" key="2">
    <source>
        <dbReference type="ARBA" id="ARBA00022771"/>
    </source>
</evidence>
<dbReference type="Pfam" id="PF13639">
    <property type="entry name" value="zf-RING_2"/>
    <property type="match status" value="1"/>
</dbReference>
<dbReference type="InterPro" id="IPR047134">
    <property type="entry name" value="RNF4"/>
</dbReference>
<evidence type="ECO:0000256" key="1">
    <source>
        <dbReference type="ARBA" id="ARBA00022723"/>
    </source>
</evidence>
<dbReference type="AlphaFoldDB" id="A0AAJ7P9S4"/>
<proteinExistence type="predicted"/>
<dbReference type="GeneID" id="100908160"/>
<evidence type="ECO:0000313" key="8">
    <source>
        <dbReference type="RefSeq" id="XP_018494222.1"/>
    </source>
</evidence>
<dbReference type="PROSITE" id="PS00518">
    <property type="entry name" value="ZF_RING_1"/>
    <property type="match status" value="1"/>
</dbReference>